<sequence length="190" mass="21819">MAKKKKEVEKKAVLPLDVIRKKRAYYRQLGDIRSFFSHLLLMGALIYVMFFVIFGIAPVKNDDMKPKLSAGDLMLYYRLENKFFPSDVLVYHKDGKQFVGRIIGMPGDEIEIPDEGGLKINGNMQVEDGIFYSTQPYDTEAVKYPIKLKEGEYFMMSDMRSGAKDSRLFGPVKKEEIKGKVITILRRSSL</sequence>
<dbReference type="PANTHER" id="PTHR43390:SF1">
    <property type="entry name" value="CHLOROPLAST PROCESSING PEPTIDASE"/>
    <property type="match status" value="1"/>
</dbReference>
<dbReference type="InterPro" id="IPR000223">
    <property type="entry name" value="Pept_S26A_signal_pept_1"/>
</dbReference>
<dbReference type="GeneID" id="85015666"/>
<organism evidence="5 6">
    <name type="scientific">Oribacterium sinus</name>
    <dbReference type="NCBI Taxonomy" id="237576"/>
    <lineage>
        <taxon>Bacteria</taxon>
        <taxon>Bacillati</taxon>
        <taxon>Bacillota</taxon>
        <taxon>Clostridia</taxon>
        <taxon>Lachnospirales</taxon>
        <taxon>Lachnospiraceae</taxon>
        <taxon>Oribacterium</taxon>
    </lineage>
</organism>
<dbReference type="RefSeq" id="WP_183684654.1">
    <property type="nucleotide sequence ID" value="NZ_JACHHH010000012.1"/>
</dbReference>
<feature type="transmembrane region" description="Helical" evidence="3">
    <location>
        <begin position="35"/>
        <end position="57"/>
    </location>
</feature>
<dbReference type="Proteomes" id="UP000522163">
    <property type="component" value="Unassembled WGS sequence"/>
</dbReference>
<comment type="caution">
    <text evidence="5">The sequence shown here is derived from an EMBL/GenBank/DDBJ whole genome shotgun (WGS) entry which is preliminary data.</text>
</comment>
<feature type="domain" description="Peptidase S26" evidence="4">
    <location>
        <begin position="35"/>
        <end position="183"/>
    </location>
</feature>
<dbReference type="InterPro" id="IPR019533">
    <property type="entry name" value="Peptidase_S26"/>
</dbReference>
<dbReference type="AlphaFoldDB" id="A0A7W9W1P1"/>
<dbReference type="Pfam" id="PF10502">
    <property type="entry name" value="Peptidase_S26"/>
    <property type="match status" value="1"/>
</dbReference>
<evidence type="ECO:0000256" key="3">
    <source>
        <dbReference type="RuleBase" id="RU362042"/>
    </source>
</evidence>
<proteinExistence type="inferred from homology"/>
<comment type="similarity">
    <text evidence="2 3">Belongs to the peptidase S26 family.</text>
</comment>
<dbReference type="SUPFAM" id="SSF51306">
    <property type="entry name" value="LexA/Signal peptidase"/>
    <property type="match status" value="1"/>
</dbReference>
<comment type="catalytic activity">
    <reaction evidence="3">
        <text>Cleavage of hydrophobic, N-terminal signal or leader sequences from secreted and periplasmic proteins.</text>
        <dbReference type="EC" id="3.4.21.89"/>
    </reaction>
</comment>
<dbReference type="InterPro" id="IPR036286">
    <property type="entry name" value="LexA/Signal_pep-like_sf"/>
</dbReference>
<keyword evidence="3" id="KW-1133">Transmembrane helix</keyword>
<comment type="subcellular location">
    <subcellularLocation>
        <location evidence="1">Cell membrane</location>
        <topology evidence="1">Single-pass type II membrane protein</topology>
    </subcellularLocation>
    <subcellularLocation>
        <location evidence="3">Membrane</location>
        <topology evidence="3">Single-pass type II membrane protein</topology>
    </subcellularLocation>
</comment>
<evidence type="ECO:0000256" key="1">
    <source>
        <dbReference type="ARBA" id="ARBA00004401"/>
    </source>
</evidence>
<dbReference type="PANTHER" id="PTHR43390">
    <property type="entry name" value="SIGNAL PEPTIDASE I"/>
    <property type="match status" value="1"/>
</dbReference>
<evidence type="ECO:0000313" key="5">
    <source>
        <dbReference type="EMBL" id="MBB6042156.1"/>
    </source>
</evidence>
<dbReference type="Gene3D" id="2.10.109.10">
    <property type="entry name" value="Umud Fragment, subunit A"/>
    <property type="match status" value="1"/>
</dbReference>
<keyword evidence="3 5" id="KW-0378">Hydrolase</keyword>
<dbReference type="GO" id="GO:0006465">
    <property type="term" value="P:signal peptide processing"/>
    <property type="evidence" value="ECO:0007669"/>
    <property type="project" value="InterPro"/>
</dbReference>
<dbReference type="GO" id="GO:0005886">
    <property type="term" value="C:plasma membrane"/>
    <property type="evidence" value="ECO:0007669"/>
    <property type="project" value="UniProtKB-SubCell"/>
</dbReference>
<dbReference type="PRINTS" id="PR00727">
    <property type="entry name" value="LEADERPTASE"/>
</dbReference>
<evidence type="ECO:0000256" key="2">
    <source>
        <dbReference type="ARBA" id="ARBA00009370"/>
    </source>
</evidence>
<evidence type="ECO:0000259" key="4">
    <source>
        <dbReference type="Pfam" id="PF10502"/>
    </source>
</evidence>
<evidence type="ECO:0000313" key="6">
    <source>
        <dbReference type="Proteomes" id="UP000522163"/>
    </source>
</evidence>
<dbReference type="GO" id="GO:0009003">
    <property type="term" value="F:signal peptidase activity"/>
    <property type="evidence" value="ECO:0007669"/>
    <property type="project" value="UniProtKB-EC"/>
</dbReference>
<reference evidence="5 6" key="1">
    <citation type="submission" date="2020-08" db="EMBL/GenBank/DDBJ databases">
        <title>Genomic Encyclopedia of Type Strains, Phase IV (KMG-IV): sequencing the most valuable type-strain genomes for metagenomic binning, comparative biology and taxonomic classification.</title>
        <authorList>
            <person name="Goeker M."/>
        </authorList>
    </citation>
    <scope>NUCLEOTIDE SEQUENCE [LARGE SCALE GENOMIC DNA]</scope>
    <source>
        <strain evidence="5 6">DSM 17245</strain>
    </source>
</reference>
<dbReference type="EMBL" id="JACHHH010000012">
    <property type="protein sequence ID" value="MBB6042156.1"/>
    <property type="molecule type" value="Genomic_DNA"/>
</dbReference>
<dbReference type="EC" id="3.4.21.89" evidence="3"/>
<gene>
    <name evidence="5" type="ORF">HNQ46_002152</name>
</gene>
<dbReference type="CDD" id="cd06530">
    <property type="entry name" value="S26_SPase_I"/>
    <property type="match status" value="1"/>
</dbReference>
<keyword evidence="3" id="KW-0645">Protease</keyword>
<dbReference type="NCBIfam" id="TIGR02227">
    <property type="entry name" value="sigpep_I_bact"/>
    <property type="match status" value="1"/>
</dbReference>
<name>A0A7W9W1P1_9FIRM</name>
<dbReference type="GO" id="GO:0004252">
    <property type="term" value="F:serine-type endopeptidase activity"/>
    <property type="evidence" value="ECO:0007669"/>
    <property type="project" value="InterPro"/>
</dbReference>
<keyword evidence="3" id="KW-0812">Transmembrane</keyword>
<accession>A0A7W9W1P1</accession>
<keyword evidence="3" id="KW-0472">Membrane</keyword>
<protein>
    <recommendedName>
        <fullName evidence="3">Signal peptidase I</fullName>
        <ecNumber evidence="3">3.4.21.89</ecNumber>
    </recommendedName>
</protein>